<proteinExistence type="predicted"/>
<sequence>MQKPARLLSDSDISAMLTEAQNANHPERLASHVYTLAVDRKRLASRIAELAQSNNAYEQLAAQAKSILQREGTRVGLFAFGRKGQIDAMRSEIAALVQQNQDLIKTGEQLRRHAQRSQEASTQTRALERDLLIAQSQLQQFQQHALDARNGQERASRLEEDLIRAQSRISDLQNELAEALSRSTNSQAPADDELQARLAELHEELTAANQTIVELRSEIVRIKHDQPAPSDAMGYAERTFQLRYNEAMQKLVDMETRLVSTEGNLQEAQNALQRAQQETEAKQQRLDLLQADHDQLMATRSSLQRELDQVSSQNERLSHTARDAEQSVQRIQAELSDRQERVRQQDVQLINLQASLRTLNETIRSTQSDLDSATAELRRSSEELVASQAQVQSLQTQHGKYVDQINDLIGKHEVLERDIRIQEEAHQERLASLSSQLTETARALAEVTRQREALQDHNTRMKEVILQQRQVIASTSKARHEFKTLAQELALEVKQKDQALGVQRLEIAALRRQLDEALSMQRVIPFRGAATPAEPPAPAAESQDQQYVDSPSP</sequence>
<feature type="coiled-coil region" evidence="1">
    <location>
        <begin position="251"/>
        <end position="464"/>
    </location>
</feature>
<gene>
    <name evidence="3" type="primary">smc_4</name>
    <name evidence="3" type="ORF">PAERUG_P19_London_7_VIM_2_05_10_05577</name>
</gene>
<comment type="caution">
    <text evidence="3">The sequence shown here is derived from an EMBL/GenBank/DDBJ whole genome shotgun (WGS) entry which is preliminary data.</text>
</comment>
<evidence type="ECO:0000256" key="1">
    <source>
        <dbReference type="SAM" id="Coils"/>
    </source>
</evidence>
<evidence type="ECO:0000256" key="2">
    <source>
        <dbReference type="SAM" id="MobiDB-lite"/>
    </source>
</evidence>
<dbReference type="RefSeq" id="WP_003148951.1">
    <property type="nucleotide sequence ID" value="NZ_CAADND010000127.1"/>
</dbReference>
<feature type="region of interest" description="Disordered" evidence="2">
    <location>
        <begin position="529"/>
        <end position="553"/>
    </location>
</feature>
<evidence type="ECO:0000313" key="3">
    <source>
        <dbReference type="EMBL" id="CRP79793.1"/>
    </source>
</evidence>
<feature type="coiled-coil region" evidence="1">
    <location>
        <begin position="148"/>
        <end position="218"/>
    </location>
</feature>
<organism evidence="3 4">
    <name type="scientific">Pseudomonas aeruginosa</name>
    <dbReference type="NCBI Taxonomy" id="287"/>
    <lineage>
        <taxon>Bacteria</taxon>
        <taxon>Pseudomonadati</taxon>
        <taxon>Pseudomonadota</taxon>
        <taxon>Gammaproteobacteria</taxon>
        <taxon>Pseudomonadales</taxon>
        <taxon>Pseudomonadaceae</taxon>
        <taxon>Pseudomonas</taxon>
    </lineage>
</organism>
<feature type="compositionally biased region" description="Polar residues" evidence="2">
    <location>
        <begin position="542"/>
        <end position="553"/>
    </location>
</feature>
<protein>
    <submittedName>
        <fullName evidence="3">Chromosome partition protein Smc</fullName>
    </submittedName>
</protein>
<dbReference type="EMBL" id="CVVU01000245">
    <property type="protein sequence ID" value="CRP79793.1"/>
    <property type="molecule type" value="Genomic_DNA"/>
</dbReference>
<accession>A0A9P1RBL8</accession>
<dbReference type="AlphaFoldDB" id="A0A9P1RBL8"/>
<reference evidence="4" key="1">
    <citation type="submission" date="2015-06" db="EMBL/GenBank/DDBJ databases">
        <authorList>
            <person name="Radhakrishnan Rajesh"/>
            <person name="Underwood Anthony"/>
            <person name="Al-Shahib Ali"/>
        </authorList>
    </citation>
    <scope>NUCLEOTIDE SEQUENCE [LARGE SCALE GENOMIC DNA]</scope>
    <source>
        <strain evidence="4">P19_London_7_VIM_2_05_10</strain>
    </source>
</reference>
<feature type="coiled-coil region" evidence="1">
    <location>
        <begin position="40"/>
        <end position="106"/>
    </location>
</feature>
<dbReference type="Gene3D" id="1.10.287.1490">
    <property type="match status" value="1"/>
</dbReference>
<keyword evidence="1" id="KW-0175">Coiled coil</keyword>
<name>A0A9P1RBL8_PSEAI</name>
<dbReference type="Proteomes" id="UP000045039">
    <property type="component" value="Unassembled WGS sequence"/>
</dbReference>
<evidence type="ECO:0000313" key="4">
    <source>
        <dbReference type="Proteomes" id="UP000045039"/>
    </source>
</evidence>